<gene>
    <name evidence="1" type="ORF">J4573_45455</name>
</gene>
<reference evidence="1" key="1">
    <citation type="submission" date="2021-03" db="EMBL/GenBank/DDBJ databases">
        <authorList>
            <person name="Kanchanasin P."/>
            <person name="Saeng-In P."/>
            <person name="Phongsopitanun W."/>
            <person name="Yuki M."/>
            <person name="Kudo T."/>
            <person name="Ohkuma M."/>
            <person name="Tanasupawat S."/>
        </authorList>
    </citation>
    <scope>NUCLEOTIDE SEQUENCE</scope>
    <source>
        <strain evidence="1">GKU 128</strain>
    </source>
</reference>
<accession>A0A939TCB9</accession>
<dbReference type="RefSeq" id="WP_208262611.1">
    <property type="nucleotide sequence ID" value="NZ_JAGEOJ010000026.1"/>
</dbReference>
<proteinExistence type="predicted"/>
<comment type="caution">
    <text evidence="1">The sequence shown here is derived from an EMBL/GenBank/DDBJ whole genome shotgun (WGS) entry which is preliminary data.</text>
</comment>
<dbReference type="AlphaFoldDB" id="A0A939TCB9"/>
<evidence type="ECO:0000313" key="2">
    <source>
        <dbReference type="Proteomes" id="UP000669179"/>
    </source>
</evidence>
<dbReference type="Proteomes" id="UP000669179">
    <property type="component" value="Unassembled WGS sequence"/>
</dbReference>
<organism evidence="1 2">
    <name type="scientific">Actinomadura barringtoniae</name>
    <dbReference type="NCBI Taxonomy" id="1427535"/>
    <lineage>
        <taxon>Bacteria</taxon>
        <taxon>Bacillati</taxon>
        <taxon>Actinomycetota</taxon>
        <taxon>Actinomycetes</taxon>
        <taxon>Streptosporangiales</taxon>
        <taxon>Thermomonosporaceae</taxon>
        <taxon>Actinomadura</taxon>
    </lineage>
</organism>
<protein>
    <submittedName>
        <fullName evidence="1">Uncharacterized protein</fullName>
    </submittedName>
</protein>
<evidence type="ECO:0000313" key="1">
    <source>
        <dbReference type="EMBL" id="MBO2454402.1"/>
    </source>
</evidence>
<dbReference type="EMBL" id="JAGEOJ010000026">
    <property type="protein sequence ID" value="MBO2454402.1"/>
    <property type="molecule type" value="Genomic_DNA"/>
</dbReference>
<name>A0A939TCB9_9ACTN</name>
<sequence length="163" mass="18607">MTDDGSPNQKPRDTLSSVHDAVNAIRAESWRDHALRSAERSVADQWLRHLRERLRAGFTEWADARRERDIVRRLLAEAENVDDQIRVATLRPMVERVTTAEASAYQHYRAVADAVITETCRVNEAVIEMNRDHLAQLGEAQAAMHSAIDKALDVKRSRQERPT</sequence>
<keyword evidence="2" id="KW-1185">Reference proteome</keyword>